<evidence type="ECO:0000313" key="2">
    <source>
        <dbReference type="EMBL" id="PZO15742.1"/>
    </source>
</evidence>
<keyword evidence="1" id="KW-1133">Transmembrane helix</keyword>
<dbReference type="AlphaFoldDB" id="A0A2W4U4P8"/>
<feature type="transmembrane region" description="Helical" evidence="1">
    <location>
        <begin position="17"/>
        <end position="46"/>
    </location>
</feature>
<name>A0A2W4U4P8_9CYAN</name>
<dbReference type="PANTHER" id="PTHR35550">
    <property type="match status" value="1"/>
</dbReference>
<evidence type="ECO:0000256" key="1">
    <source>
        <dbReference type="SAM" id="Phobius"/>
    </source>
</evidence>
<dbReference type="InterPro" id="IPR021467">
    <property type="entry name" value="DUF3119"/>
</dbReference>
<proteinExistence type="predicted"/>
<dbReference type="PANTHER" id="PTHR35550:SF2">
    <property type="entry name" value="OS05G0401200 PROTEIN"/>
    <property type="match status" value="1"/>
</dbReference>
<organism evidence="2 3">
    <name type="scientific">Leptolyngbya foveolarum</name>
    <dbReference type="NCBI Taxonomy" id="47253"/>
    <lineage>
        <taxon>Bacteria</taxon>
        <taxon>Bacillati</taxon>
        <taxon>Cyanobacteriota</taxon>
        <taxon>Cyanophyceae</taxon>
        <taxon>Leptolyngbyales</taxon>
        <taxon>Leptolyngbyaceae</taxon>
        <taxon>Leptolyngbya group</taxon>
        <taxon>Leptolyngbya</taxon>
    </lineage>
</organism>
<protein>
    <submittedName>
        <fullName evidence="2">DUF3119 domain-containing protein</fullName>
    </submittedName>
</protein>
<dbReference type="Proteomes" id="UP000249354">
    <property type="component" value="Unassembled WGS sequence"/>
</dbReference>
<dbReference type="Pfam" id="PF11317">
    <property type="entry name" value="DUF3119"/>
    <property type="match status" value="1"/>
</dbReference>
<accession>A0A2W4U4P8</accession>
<reference evidence="2 3" key="2">
    <citation type="submission" date="2018-06" db="EMBL/GenBank/DDBJ databases">
        <title>Metagenomic assembly of (sub)arctic Cyanobacteria and their associated microbiome from non-axenic cultures.</title>
        <authorList>
            <person name="Baurain D."/>
        </authorList>
    </citation>
    <scope>NUCLEOTIDE SEQUENCE [LARGE SCALE GENOMIC DNA]</scope>
    <source>
        <strain evidence="2">ULC129bin1</strain>
    </source>
</reference>
<keyword evidence="1" id="KW-0472">Membrane</keyword>
<gene>
    <name evidence="2" type="ORF">DCF25_13210</name>
</gene>
<comment type="caution">
    <text evidence="2">The sequence shown here is derived from an EMBL/GenBank/DDBJ whole genome shotgun (WGS) entry which is preliminary data.</text>
</comment>
<dbReference type="EMBL" id="QBMC01000088">
    <property type="protein sequence ID" value="PZO15742.1"/>
    <property type="molecule type" value="Genomic_DNA"/>
</dbReference>
<evidence type="ECO:0000313" key="3">
    <source>
        <dbReference type="Proteomes" id="UP000249354"/>
    </source>
</evidence>
<keyword evidence="1" id="KW-0812">Transmembrane</keyword>
<sequence>MTTTSTDTLTPSYNLPIAIVLLSLPLLWIQLGIGLFVAVLGLFLLYQTTTIRLVFTATALEVRRNEGLLKTFPYADWQTWKVFWPAVPILFYFKEVNSIHFLPVLFSPDELRAQLEQHCPDCAV</sequence>
<reference evidence="3" key="1">
    <citation type="submission" date="2018-04" db="EMBL/GenBank/DDBJ databases">
        <authorList>
            <person name="Cornet L."/>
        </authorList>
    </citation>
    <scope>NUCLEOTIDE SEQUENCE [LARGE SCALE GENOMIC DNA]</scope>
</reference>